<keyword evidence="3" id="KW-1185">Reference proteome</keyword>
<proteinExistence type="predicted"/>
<evidence type="ECO:0000256" key="1">
    <source>
        <dbReference type="SAM" id="MobiDB-lite"/>
    </source>
</evidence>
<feature type="compositionally biased region" description="Polar residues" evidence="1">
    <location>
        <begin position="1"/>
        <end position="20"/>
    </location>
</feature>
<reference evidence="2" key="1">
    <citation type="submission" date="2023-03" db="EMBL/GenBank/DDBJ databases">
        <title>Massive genome expansion in bonnet fungi (Mycena s.s.) driven by repeated elements and novel gene families across ecological guilds.</title>
        <authorList>
            <consortium name="Lawrence Berkeley National Laboratory"/>
            <person name="Harder C.B."/>
            <person name="Miyauchi S."/>
            <person name="Viragh M."/>
            <person name="Kuo A."/>
            <person name="Thoen E."/>
            <person name="Andreopoulos B."/>
            <person name="Lu D."/>
            <person name="Skrede I."/>
            <person name="Drula E."/>
            <person name="Henrissat B."/>
            <person name="Morin E."/>
            <person name="Kohler A."/>
            <person name="Barry K."/>
            <person name="LaButti K."/>
            <person name="Morin E."/>
            <person name="Salamov A."/>
            <person name="Lipzen A."/>
            <person name="Mereny Z."/>
            <person name="Hegedus B."/>
            <person name="Baldrian P."/>
            <person name="Stursova M."/>
            <person name="Weitz H."/>
            <person name="Taylor A."/>
            <person name="Grigoriev I.V."/>
            <person name="Nagy L.G."/>
            <person name="Martin F."/>
            <person name="Kauserud H."/>
        </authorList>
    </citation>
    <scope>NUCLEOTIDE SEQUENCE</scope>
    <source>
        <strain evidence="2">CBHHK002</strain>
    </source>
</reference>
<dbReference type="EMBL" id="JARIHO010000029">
    <property type="protein sequence ID" value="KAJ7337606.1"/>
    <property type="molecule type" value="Genomic_DNA"/>
</dbReference>
<dbReference type="Proteomes" id="UP001218218">
    <property type="component" value="Unassembled WGS sequence"/>
</dbReference>
<protein>
    <submittedName>
        <fullName evidence="2">Uncharacterized protein</fullName>
    </submittedName>
</protein>
<feature type="region of interest" description="Disordered" evidence="1">
    <location>
        <begin position="1"/>
        <end position="40"/>
    </location>
</feature>
<evidence type="ECO:0000313" key="3">
    <source>
        <dbReference type="Proteomes" id="UP001218218"/>
    </source>
</evidence>
<evidence type="ECO:0000313" key="2">
    <source>
        <dbReference type="EMBL" id="KAJ7337606.1"/>
    </source>
</evidence>
<organism evidence="2 3">
    <name type="scientific">Mycena albidolilacea</name>
    <dbReference type="NCBI Taxonomy" id="1033008"/>
    <lineage>
        <taxon>Eukaryota</taxon>
        <taxon>Fungi</taxon>
        <taxon>Dikarya</taxon>
        <taxon>Basidiomycota</taxon>
        <taxon>Agaricomycotina</taxon>
        <taxon>Agaricomycetes</taxon>
        <taxon>Agaricomycetidae</taxon>
        <taxon>Agaricales</taxon>
        <taxon>Marasmiineae</taxon>
        <taxon>Mycenaceae</taxon>
        <taxon>Mycena</taxon>
    </lineage>
</organism>
<name>A0AAD7EME0_9AGAR</name>
<gene>
    <name evidence="2" type="ORF">DFH08DRAFT_964576</name>
</gene>
<comment type="caution">
    <text evidence="2">The sequence shown here is derived from an EMBL/GenBank/DDBJ whole genome shotgun (WGS) entry which is preliminary data.</text>
</comment>
<dbReference type="AlphaFoldDB" id="A0AAD7EME0"/>
<sequence>MPKKTSSTSTQNSPAATQASLPRRQLAKATQRSAAIMDTRRQAQARYREKNLEEEWEKAREHMARYVDMSIRLGHSLISILEHLFSYRYRKKVLTQEDSGAAAAFLERAREASRKHRQKNAAALAHHQCIIRLEAYNRKHGHHAWLKRHSLQADRRAQAEEHCQETASSPAGTFHAFPSGGSPTCHATTASTFHPMFLNGGSPTCHTASTATSQLHFSFQTMPHMPPSPLAMMDPVEAFARMGVVNPSARMRPPKQWAIAGVNKFFAQRIDALDHFFTLHLGQASIMTSRNVHKLRAHIRGEDYDAQPGHALDSGEER</sequence>
<accession>A0AAD7EME0</accession>